<dbReference type="InterPro" id="IPR008136">
    <property type="entry name" value="CinA_C"/>
</dbReference>
<dbReference type="STRING" id="1576369.SAMN05421753_1196"/>
<dbReference type="Pfam" id="PF02464">
    <property type="entry name" value="CinA"/>
    <property type="match status" value="1"/>
</dbReference>
<keyword evidence="3" id="KW-1185">Reference proteome</keyword>
<dbReference type="Proteomes" id="UP000199518">
    <property type="component" value="Unassembled WGS sequence"/>
</dbReference>
<dbReference type="AlphaFoldDB" id="A0A1I3QQJ1"/>
<dbReference type="EMBL" id="FOQD01000019">
    <property type="protein sequence ID" value="SFJ36145.1"/>
    <property type="molecule type" value="Genomic_DNA"/>
</dbReference>
<name>A0A1I3QQJ1_9PLAN</name>
<dbReference type="NCBIfam" id="TIGR00199">
    <property type="entry name" value="PncC_domain"/>
    <property type="match status" value="1"/>
</dbReference>
<organism evidence="2 3">
    <name type="scientific">Planctomicrobium piriforme</name>
    <dbReference type="NCBI Taxonomy" id="1576369"/>
    <lineage>
        <taxon>Bacteria</taxon>
        <taxon>Pseudomonadati</taxon>
        <taxon>Planctomycetota</taxon>
        <taxon>Planctomycetia</taxon>
        <taxon>Planctomycetales</taxon>
        <taxon>Planctomycetaceae</taxon>
        <taxon>Planctomicrobium</taxon>
    </lineage>
</organism>
<evidence type="ECO:0000259" key="1">
    <source>
        <dbReference type="Pfam" id="PF02464"/>
    </source>
</evidence>
<feature type="domain" description="CinA C-terminal" evidence="1">
    <location>
        <begin position="10"/>
        <end position="137"/>
    </location>
</feature>
<sequence length="173" mass="18301">MTEIERQLATVAQQVAEALQKRGMKLVLTESCTGGLVASTLTAIPGISQYFCGSAVTYRDETKASWLQVSRSDLANPKIGAVSPHVAEQMCQGALAQTPEADLAGSTTGHLGPNAPAEFDGVVFVGIALRSGTSVTVQRRTVSKQAPAGWTLRNYRRYEAAILVLQAVLKALA</sequence>
<dbReference type="Gene3D" id="3.90.950.20">
    <property type="entry name" value="CinA-like"/>
    <property type="match status" value="1"/>
</dbReference>
<reference evidence="3" key="1">
    <citation type="submission" date="2016-10" db="EMBL/GenBank/DDBJ databases">
        <authorList>
            <person name="Varghese N."/>
            <person name="Submissions S."/>
        </authorList>
    </citation>
    <scope>NUCLEOTIDE SEQUENCE [LARGE SCALE GENOMIC DNA]</scope>
    <source>
        <strain evidence="3">DSM 26348</strain>
    </source>
</reference>
<evidence type="ECO:0000313" key="2">
    <source>
        <dbReference type="EMBL" id="SFJ36145.1"/>
    </source>
</evidence>
<evidence type="ECO:0000313" key="3">
    <source>
        <dbReference type="Proteomes" id="UP000199518"/>
    </source>
</evidence>
<dbReference type="SUPFAM" id="SSF142433">
    <property type="entry name" value="CinA-like"/>
    <property type="match status" value="1"/>
</dbReference>
<protein>
    <submittedName>
        <fullName evidence="2">Nicotinamide-nucleotide amidase/nicotinamide-nucleotide amidase</fullName>
    </submittedName>
</protein>
<proteinExistence type="predicted"/>
<gene>
    <name evidence="2" type="ORF">SAMN05421753_1196</name>
</gene>
<dbReference type="InterPro" id="IPR036653">
    <property type="entry name" value="CinA-like_C"/>
</dbReference>
<accession>A0A1I3QQJ1</accession>